<reference evidence="1" key="1">
    <citation type="submission" date="2020-09" db="EMBL/GenBank/DDBJ databases">
        <title>Desulfogranum mesoprofundum gen. nov., sp. nov., a novel mesophilic, sulfate-reducing chemolithoautotroph isolated from a deep-sea hydrothermal vent chimney in the Suiyo Seamount.</title>
        <authorList>
            <person name="Hashimoto Y."/>
            <person name="Nakagawa S."/>
        </authorList>
    </citation>
    <scope>NUCLEOTIDE SEQUENCE</scope>
    <source>
        <strain evidence="1">KT2</strain>
    </source>
</reference>
<dbReference type="KEGG" id="dbk:DGMP_29500"/>
<accession>A0A8D5JN34</accession>
<dbReference type="GO" id="GO:0005737">
    <property type="term" value="C:cytoplasm"/>
    <property type="evidence" value="ECO:0007669"/>
    <property type="project" value="TreeGrafter"/>
</dbReference>
<organism evidence="1 2">
    <name type="scientific">Desulfomarina profundi</name>
    <dbReference type="NCBI Taxonomy" id="2772557"/>
    <lineage>
        <taxon>Bacteria</taxon>
        <taxon>Pseudomonadati</taxon>
        <taxon>Thermodesulfobacteriota</taxon>
        <taxon>Desulfobulbia</taxon>
        <taxon>Desulfobulbales</taxon>
        <taxon>Desulfobulbaceae</taxon>
        <taxon>Desulfomarina</taxon>
    </lineage>
</organism>
<protein>
    <submittedName>
        <fullName evidence="1">Acid sugar phosphatase</fullName>
    </submittedName>
</protein>
<dbReference type="InterPro" id="IPR006357">
    <property type="entry name" value="HAD-SF_hydro_IIA"/>
</dbReference>
<dbReference type="Pfam" id="PF13242">
    <property type="entry name" value="Hydrolase_like"/>
    <property type="match status" value="1"/>
</dbReference>
<dbReference type="Pfam" id="PF13344">
    <property type="entry name" value="Hydrolase_6"/>
    <property type="match status" value="1"/>
</dbReference>
<keyword evidence="2" id="KW-1185">Reference proteome</keyword>
<dbReference type="NCBIfam" id="TIGR01460">
    <property type="entry name" value="HAD-SF-IIA"/>
    <property type="match status" value="1"/>
</dbReference>
<dbReference type="RefSeq" id="WP_228854630.1">
    <property type="nucleotide sequence ID" value="NZ_AP024086.1"/>
</dbReference>
<gene>
    <name evidence="1" type="ORF">DGMP_29500</name>
</gene>
<dbReference type="PANTHER" id="PTHR19288">
    <property type="entry name" value="4-NITROPHENYLPHOSPHATASE-RELATED"/>
    <property type="match status" value="1"/>
</dbReference>
<proteinExistence type="predicted"/>
<name>A0A8D5JN34_9BACT</name>
<dbReference type="EMBL" id="AP024086">
    <property type="protein sequence ID" value="BCL62257.1"/>
    <property type="molecule type" value="Genomic_DNA"/>
</dbReference>
<sequence length="269" mass="30113">MCMLNKDVFCERLKRVKCILLDLDGTLYEEDRLFDCTLEFLEGLDRAGIQIIYLTNNSSKGRSDYFSKLRSLGISLREDEIYSSGDATLDYLRRCTDFSRVFLLGTPSLEAAFVKAGFELTPDGQCVVMGFDRTLTYDKLNQAYQLLVSGVPFIVTHPDTLCPMKDGRFDIDLGALMQPLIHATGVKPLIIGKPHAPLIDGLLAKFSFDLDSLAIMGDRLYTDIRTGRDNNFLSILVLTGEASRDDVAASSVVPDFILERNVDLLRYLP</sequence>
<evidence type="ECO:0000313" key="1">
    <source>
        <dbReference type="EMBL" id="BCL62257.1"/>
    </source>
</evidence>
<dbReference type="GO" id="GO:0016791">
    <property type="term" value="F:phosphatase activity"/>
    <property type="evidence" value="ECO:0007669"/>
    <property type="project" value="TreeGrafter"/>
</dbReference>
<evidence type="ECO:0000313" key="2">
    <source>
        <dbReference type="Proteomes" id="UP000826725"/>
    </source>
</evidence>
<dbReference type="PANTHER" id="PTHR19288:SF46">
    <property type="entry name" value="HALOACID DEHALOGENASE-LIKE HYDROLASE DOMAIN-CONTAINING PROTEIN 2"/>
    <property type="match status" value="1"/>
</dbReference>
<dbReference type="Proteomes" id="UP000826725">
    <property type="component" value="Chromosome"/>
</dbReference>
<dbReference type="AlphaFoldDB" id="A0A8D5JN34"/>